<evidence type="ECO:0000256" key="2">
    <source>
        <dbReference type="SAM" id="Phobius"/>
    </source>
</evidence>
<dbReference type="PANTHER" id="PTHR35399:SF2">
    <property type="entry name" value="DUF839 DOMAIN-CONTAINING PROTEIN"/>
    <property type="match status" value="1"/>
</dbReference>
<evidence type="ECO:0000313" key="5">
    <source>
        <dbReference type="Proteomes" id="UP001295423"/>
    </source>
</evidence>
<dbReference type="PANTHER" id="PTHR35399">
    <property type="entry name" value="SLR8030 PROTEIN"/>
    <property type="match status" value="1"/>
</dbReference>
<feature type="compositionally biased region" description="Basic and acidic residues" evidence="1">
    <location>
        <begin position="22"/>
        <end position="33"/>
    </location>
</feature>
<keyword evidence="2" id="KW-1133">Transmembrane helix</keyword>
<dbReference type="SMART" id="SM00108">
    <property type="entry name" value="B_lectin"/>
    <property type="match status" value="1"/>
</dbReference>
<accession>A0AAD2FXN8</accession>
<reference evidence="4" key="1">
    <citation type="submission" date="2023-08" db="EMBL/GenBank/DDBJ databases">
        <authorList>
            <person name="Audoor S."/>
            <person name="Bilcke G."/>
        </authorList>
    </citation>
    <scope>NUCLEOTIDE SEQUENCE</scope>
</reference>
<feature type="domain" description="Bulb-type lectin" evidence="3">
    <location>
        <begin position="159"/>
        <end position="280"/>
    </location>
</feature>
<keyword evidence="2" id="KW-0472">Membrane</keyword>
<dbReference type="EMBL" id="CAKOGP040001914">
    <property type="protein sequence ID" value="CAJ1956399.1"/>
    <property type="molecule type" value="Genomic_DNA"/>
</dbReference>
<protein>
    <recommendedName>
        <fullName evidence="3">Bulb-type lectin domain-containing protein</fullName>
    </recommendedName>
</protein>
<evidence type="ECO:0000313" key="4">
    <source>
        <dbReference type="EMBL" id="CAJ1956399.1"/>
    </source>
</evidence>
<dbReference type="InterPro" id="IPR001480">
    <property type="entry name" value="Bulb-type_lectin_dom"/>
</dbReference>
<dbReference type="PROSITE" id="PS50927">
    <property type="entry name" value="BULB_LECTIN"/>
    <property type="match status" value="1"/>
</dbReference>
<dbReference type="AlphaFoldDB" id="A0AAD2FXN8"/>
<feature type="transmembrane region" description="Helical" evidence="2">
    <location>
        <begin position="58"/>
        <end position="80"/>
    </location>
</feature>
<comment type="caution">
    <text evidence="4">The sequence shown here is derived from an EMBL/GenBank/DDBJ whole genome shotgun (WGS) entry which is preliminary data.</text>
</comment>
<feature type="region of interest" description="Disordered" evidence="1">
    <location>
        <begin position="1"/>
        <end position="42"/>
    </location>
</feature>
<dbReference type="Gene3D" id="2.90.10.10">
    <property type="entry name" value="Bulb-type lectin domain"/>
    <property type="match status" value="2"/>
</dbReference>
<feature type="compositionally biased region" description="Gly residues" evidence="1">
    <location>
        <begin position="280"/>
        <end position="294"/>
    </location>
</feature>
<sequence>MTEAAPSKPELDKSSLAETETSTEKDTEKKTDNSVDEDNDEKDNAVVEELVTTHKASVIYGTLCCLLLFLLIGGITYAVLYMPKSNDLPSTSPGAGALEEISTDDDTNEIVFQPSIKIDVPAVSDEETTVIDEESSGGSSGFSLVNSRASLSNFNWGANTFLTKDQRLYQDNRIAKRPGNKAYYLQQQSDGNLVLFDQDNRIYWSSGIVHRPSNKRYWSVLQGDGNLVTYSKIGDNRPRVEWASNTPSGNDNYFLVLSQNRDGLMIARRNGGQIIWSSRSGGGAAPSGGGGGGVDVPAASTSGGRITYVPGKLSRRENGLRLSEGLRSRIVARTGERVLLDGRNNARSGERFHDEPDGAGVFEDPETGGWVYVSNSEVKEPRGQGGVGGIFFDKHARTTDYRMLQRGTTANCSGGKTPWNTWVSCEETENGRVMQIDPFGRRGMQYMTMDRGYFEAFASDIRDRNNPRFFVTEDKERGPLRRFTPHFKNWNDPWQLLHSAGTIHYLVLEPRGGGRGTFRWTTDKNYAKTNAQMYYPFSEGIDVYRNQLFFTIKERKQLFILDLDKHTFERQSTRSGVFDGMPDQVQRIVDDGLLYFCEEGGVENGVHARDTNGWFFTVLESDTFNDESTGLAFSPNGKRMYVSFQSSGTIYDIWREDGLPFHGQTLNVRYH</sequence>
<keyword evidence="5" id="KW-1185">Reference proteome</keyword>
<dbReference type="InterPro" id="IPR036426">
    <property type="entry name" value="Bulb-type_lectin_dom_sf"/>
</dbReference>
<name>A0AAD2FXN8_9STRA</name>
<dbReference type="InterPro" id="IPR008557">
    <property type="entry name" value="PhoX"/>
</dbReference>
<keyword evidence="2" id="KW-0812">Transmembrane</keyword>
<organism evidence="4 5">
    <name type="scientific">Cylindrotheca closterium</name>
    <dbReference type="NCBI Taxonomy" id="2856"/>
    <lineage>
        <taxon>Eukaryota</taxon>
        <taxon>Sar</taxon>
        <taxon>Stramenopiles</taxon>
        <taxon>Ochrophyta</taxon>
        <taxon>Bacillariophyta</taxon>
        <taxon>Bacillariophyceae</taxon>
        <taxon>Bacillariophycidae</taxon>
        <taxon>Bacillariales</taxon>
        <taxon>Bacillariaceae</taxon>
        <taxon>Cylindrotheca</taxon>
    </lineage>
</organism>
<dbReference type="Proteomes" id="UP001295423">
    <property type="component" value="Unassembled WGS sequence"/>
</dbReference>
<dbReference type="SUPFAM" id="SSF51110">
    <property type="entry name" value="alpha-D-mannose-specific plant lectins"/>
    <property type="match status" value="1"/>
</dbReference>
<proteinExistence type="predicted"/>
<feature type="region of interest" description="Disordered" evidence="1">
    <location>
        <begin position="279"/>
        <end position="301"/>
    </location>
</feature>
<dbReference type="SUPFAM" id="SSF63825">
    <property type="entry name" value="YWTD domain"/>
    <property type="match status" value="1"/>
</dbReference>
<evidence type="ECO:0000259" key="3">
    <source>
        <dbReference type="PROSITE" id="PS50927"/>
    </source>
</evidence>
<gene>
    <name evidence="4" type="ORF">CYCCA115_LOCUS16214</name>
</gene>
<evidence type="ECO:0000256" key="1">
    <source>
        <dbReference type="SAM" id="MobiDB-lite"/>
    </source>
</evidence>
<dbReference type="Pfam" id="PF05787">
    <property type="entry name" value="PhoX"/>
    <property type="match status" value="1"/>
</dbReference>